<evidence type="ECO:0000256" key="6">
    <source>
        <dbReference type="ARBA" id="ARBA00023136"/>
    </source>
</evidence>
<feature type="transmembrane region" description="Helical" evidence="7">
    <location>
        <begin position="25"/>
        <end position="45"/>
    </location>
</feature>
<dbReference type="GO" id="GO:0005886">
    <property type="term" value="C:plasma membrane"/>
    <property type="evidence" value="ECO:0007669"/>
    <property type="project" value="UniProtKB-SubCell"/>
</dbReference>
<evidence type="ECO:0000256" key="1">
    <source>
        <dbReference type="ARBA" id="ARBA00007150"/>
    </source>
</evidence>
<evidence type="ECO:0000256" key="2">
    <source>
        <dbReference type="ARBA" id="ARBA00022475"/>
    </source>
</evidence>
<organism evidence="8 9">
    <name type="scientific">Agaricicola taiwanensis</name>
    <dbReference type="NCBI Taxonomy" id="591372"/>
    <lineage>
        <taxon>Bacteria</taxon>
        <taxon>Pseudomonadati</taxon>
        <taxon>Pseudomonadota</taxon>
        <taxon>Alphaproteobacteria</taxon>
        <taxon>Rhodobacterales</taxon>
        <taxon>Paracoccaceae</taxon>
        <taxon>Agaricicola</taxon>
    </lineage>
</organism>
<dbReference type="HAMAP" id="MF_01147">
    <property type="entry name" value="Lgt"/>
    <property type="match status" value="1"/>
</dbReference>
<comment type="similarity">
    <text evidence="1 7">Belongs to the Lgt family.</text>
</comment>
<evidence type="ECO:0000256" key="7">
    <source>
        <dbReference type="HAMAP-Rule" id="MF_01147"/>
    </source>
</evidence>
<comment type="function">
    <text evidence="7">Catalyzes the transfer of the diacylglyceryl group from phosphatidylglycerol to the sulfhydryl group of the N-terminal cysteine of a prolipoprotein, the first step in the formation of mature lipoproteins.</text>
</comment>
<feature type="transmembrane region" description="Helical" evidence="7">
    <location>
        <begin position="237"/>
        <end position="262"/>
    </location>
</feature>
<evidence type="ECO:0000256" key="5">
    <source>
        <dbReference type="ARBA" id="ARBA00022989"/>
    </source>
</evidence>
<comment type="subcellular location">
    <subcellularLocation>
        <location evidence="7">Cell membrane</location>
        <topology evidence="7">Multi-pass membrane protein</topology>
    </subcellularLocation>
</comment>
<evidence type="ECO:0000256" key="3">
    <source>
        <dbReference type="ARBA" id="ARBA00022679"/>
    </source>
</evidence>
<reference evidence="8" key="2">
    <citation type="submission" date="2020-09" db="EMBL/GenBank/DDBJ databases">
        <authorList>
            <person name="Sun Q."/>
            <person name="Sedlacek I."/>
        </authorList>
    </citation>
    <scope>NUCLEOTIDE SEQUENCE</scope>
    <source>
        <strain evidence="8">CCM 7684</strain>
    </source>
</reference>
<dbReference type="UniPathway" id="UPA00664"/>
<keyword evidence="6 7" id="KW-0472">Membrane</keyword>
<dbReference type="Proteomes" id="UP000602745">
    <property type="component" value="Unassembled WGS sequence"/>
</dbReference>
<evidence type="ECO:0000313" key="8">
    <source>
        <dbReference type="EMBL" id="GGE40137.1"/>
    </source>
</evidence>
<dbReference type="PANTHER" id="PTHR30589">
    <property type="entry name" value="PROLIPOPROTEIN DIACYLGLYCERYL TRANSFERASE"/>
    <property type="match status" value="1"/>
</dbReference>
<feature type="binding site" evidence="7">
    <location>
        <position position="148"/>
    </location>
    <ligand>
        <name>a 1,2-diacyl-sn-glycero-3-phospho-(1'-sn-glycerol)</name>
        <dbReference type="ChEBI" id="CHEBI:64716"/>
    </ligand>
</feature>
<comment type="catalytic activity">
    <reaction evidence="7">
        <text>L-cysteinyl-[prolipoprotein] + a 1,2-diacyl-sn-glycero-3-phospho-(1'-sn-glycerol) = an S-1,2-diacyl-sn-glyceryl-L-cysteinyl-[prolipoprotein] + sn-glycerol 1-phosphate + H(+)</text>
        <dbReference type="Rhea" id="RHEA:56712"/>
        <dbReference type="Rhea" id="RHEA-COMP:14679"/>
        <dbReference type="Rhea" id="RHEA-COMP:14680"/>
        <dbReference type="ChEBI" id="CHEBI:15378"/>
        <dbReference type="ChEBI" id="CHEBI:29950"/>
        <dbReference type="ChEBI" id="CHEBI:57685"/>
        <dbReference type="ChEBI" id="CHEBI:64716"/>
        <dbReference type="ChEBI" id="CHEBI:140658"/>
        <dbReference type="EC" id="2.5.1.145"/>
    </reaction>
</comment>
<feature type="transmembrane region" description="Helical" evidence="7">
    <location>
        <begin position="130"/>
        <end position="150"/>
    </location>
</feature>
<comment type="caution">
    <text evidence="8">The sequence shown here is derived from an EMBL/GenBank/DDBJ whole genome shotgun (WGS) entry which is preliminary data.</text>
</comment>
<feature type="transmembrane region" description="Helical" evidence="7">
    <location>
        <begin position="210"/>
        <end position="231"/>
    </location>
</feature>
<proteinExistence type="inferred from homology"/>
<keyword evidence="3 7" id="KW-0808">Transferase</keyword>
<feature type="transmembrane region" description="Helical" evidence="7">
    <location>
        <begin position="183"/>
        <end position="203"/>
    </location>
</feature>
<dbReference type="NCBIfam" id="TIGR00544">
    <property type="entry name" value="lgt"/>
    <property type="match status" value="1"/>
</dbReference>
<name>A0A8J2W0X1_9RHOB</name>
<keyword evidence="2 7" id="KW-1003">Cell membrane</keyword>
<feature type="transmembrane region" description="Helical" evidence="7">
    <location>
        <begin position="65"/>
        <end position="85"/>
    </location>
</feature>
<gene>
    <name evidence="7 8" type="primary">lgt</name>
    <name evidence="8" type="ORF">GCM10007276_16820</name>
</gene>
<keyword evidence="4 7" id="KW-0812">Transmembrane</keyword>
<dbReference type="PANTHER" id="PTHR30589:SF0">
    <property type="entry name" value="PHOSPHATIDYLGLYCEROL--PROLIPOPROTEIN DIACYLGLYCERYL TRANSFERASE"/>
    <property type="match status" value="1"/>
</dbReference>
<evidence type="ECO:0000313" key="9">
    <source>
        <dbReference type="Proteomes" id="UP000602745"/>
    </source>
</evidence>
<dbReference type="GO" id="GO:0008961">
    <property type="term" value="F:phosphatidylglycerol-prolipoprotein diacylglyceryl transferase activity"/>
    <property type="evidence" value="ECO:0007669"/>
    <property type="project" value="UniProtKB-UniRule"/>
</dbReference>
<dbReference type="GO" id="GO:0042158">
    <property type="term" value="P:lipoprotein biosynthetic process"/>
    <property type="evidence" value="ECO:0007669"/>
    <property type="project" value="UniProtKB-UniRule"/>
</dbReference>
<keyword evidence="9" id="KW-1185">Reference proteome</keyword>
<dbReference type="EMBL" id="BMCP01000002">
    <property type="protein sequence ID" value="GGE40137.1"/>
    <property type="molecule type" value="Genomic_DNA"/>
</dbReference>
<accession>A0A8J2W0X1</accession>
<reference evidence="8" key="1">
    <citation type="journal article" date="2014" name="Int. J. Syst. Evol. Microbiol.">
        <title>Complete genome sequence of Corynebacterium casei LMG S-19264T (=DSM 44701T), isolated from a smear-ripened cheese.</title>
        <authorList>
            <consortium name="US DOE Joint Genome Institute (JGI-PGF)"/>
            <person name="Walter F."/>
            <person name="Albersmeier A."/>
            <person name="Kalinowski J."/>
            <person name="Ruckert C."/>
        </authorList>
    </citation>
    <scope>NUCLEOTIDE SEQUENCE</scope>
    <source>
        <strain evidence="8">CCM 7684</strain>
    </source>
</reference>
<dbReference type="InterPro" id="IPR001640">
    <property type="entry name" value="Lgt"/>
</dbReference>
<dbReference type="EC" id="2.5.1.145" evidence="7"/>
<dbReference type="PROSITE" id="PS01311">
    <property type="entry name" value="LGT"/>
    <property type="match status" value="1"/>
</dbReference>
<sequence>MPIFAIPFPMIDPVAVSVGPLVVRWYALAYVAGLLFGWLVARWMVGRQNLWGRTPPTDAGGLDDLLVLIAFGVVLGGRIGYVFFYNAEYYAAQPLEALMVWRGGMSFHGGLLGAIAGMCWFAWRRGQSVLPIFDLIGAVAPIGIFFGRIANFVNGELWGRVSDVPWAVIFPNAGPFPRHPSQIYEAALEGLLLFMIVQVAVRLGGLRRPGLVAGIFALGYGLARIVCEFFREPDAQIGFFADVITMGMILSLPLVAGGLILITTSVKQRTA</sequence>
<feature type="transmembrane region" description="Helical" evidence="7">
    <location>
        <begin position="105"/>
        <end position="123"/>
    </location>
</feature>
<keyword evidence="5 7" id="KW-1133">Transmembrane helix</keyword>
<dbReference type="Pfam" id="PF01790">
    <property type="entry name" value="LGT"/>
    <property type="match status" value="1"/>
</dbReference>
<protein>
    <recommendedName>
        <fullName evidence="7">Phosphatidylglycerol--prolipoprotein diacylglyceryl transferase</fullName>
        <ecNumber evidence="7">2.5.1.145</ecNumber>
    </recommendedName>
</protein>
<comment type="pathway">
    <text evidence="7">Protein modification; lipoprotein biosynthesis (diacylglyceryl transfer).</text>
</comment>
<dbReference type="AlphaFoldDB" id="A0A8J2W0X1"/>
<evidence type="ECO:0000256" key="4">
    <source>
        <dbReference type="ARBA" id="ARBA00022692"/>
    </source>
</evidence>